<reference evidence="1" key="1">
    <citation type="submission" date="2018-05" db="EMBL/GenBank/DDBJ databases">
        <authorList>
            <person name="Lanie J.A."/>
            <person name="Ng W.-L."/>
            <person name="Kazmierczak K.M."/>
            <person name="Andrzejewski T.M."/>
            <person name="Davidsen T.M."/>
            <person name="Wayne K.J."/>
            <person name="Tettelin H."/>
            <person name="Glass J.I."/>
            <person name="Rusch D."/>
            <person name="Podicherti R."/>
            <person name="Tsui H.-C.T."/>
            <person name="Winkler M.E."/>
        </authorList>
    </citation>
    <scope>NUCLEOTIDE SEQUENCE</scope>
</reference>
<evidence type="ECO:0000313" key="1">
    <source>
        <dbReference type="EMBL" id="SVC99148.1"/>
    </source>
</evidence>
<dbReference type="EMBL" id="UINC01122990">
    <property type="protein sequence ID" value="SVC99148.1"/>
    <property type="molecule type" value="Genomic_DNA"/>
</dbReference>
<protein>
    <submittedName>
        <fullName evidence="1">Uncharacterized protein</fullName>
    </submittedName>
</protein>
<proteinExistence type="predicted"/>
<dbReference type="AlphaFoldDB" id="A0A382RQC7"/>
<accession>A0A382RQC7</accession>
<organism evidence="1">
    <name type="scientific">marine metagenome</name>
    <dbReference type="NCBI Taxonomy" id="408172"/>
    <lineage>
        <taxon>unclassified sequences</taxon>
        <taxon>metagenomes</taxon>
        <taxon>ecological metagenomes</taxon>
    </lineage>
</organism>
<sequence>MTVIMPAIEKFQIKTPDQKTVISEHGPEELEELRKQIEGTDNIIQYVFKKLEDSEIDL</sequence>
<name>A0A382RQC7_9ZZZZ</name>
<gene>
    <name evidence="1" type="ORF">METZ01_LOCUS352002</name>
</gene>